<evidence type="ECO:0000259" key="5">
    <source>
        <dbReference type="PROSITE" id="PS51007"/>
    </source>
</evidence>
<dbReference type="Pfam" id="PF00034">
    <property type="entry name" value="Cytochrom_C"/>
    <property type="match status" value="1"/>
</dbReference>
<evidence type="ECO:0000313" key="7">
    <source>
        <dbReference type="Proteomes" id="UP000334019"/>
    </source>
</evidence>
<sequence>MPSAESVGVAGRAALALVLALVLGACGGDEDDPVARGEAIARDVGCIACHDAGTTTRIGPGWADTWGEEVPLEGGGTAVVDEAYLRRSVTDPTAEVREGFPPSMPRVPLADEEIDDVTAYLRHLAGG</sequence>
<name>A0A5Q2RKI3_9ACTN</name>
<dbReference type="GO" id="GO:0020037">
    <property type="term" value="F:heme binding"/>
    <property type="evidence" value="ECO:0007669"/>
    <property type="project" value="InterPro"/>
</dbReference>
<organism evidence="6 7">
    <name type="scientific">Actinomarinicola tropica</name>
    <dbReference type="NCBI Taxonomy" id="2789776"/>
    <lineage>
        <taxon>Bacteria</taxon>
        <taxon>Bacillati</taxon>
        <taxon>Actinomycetota</taxon>
        <taxon>Acidimicrobiia</taxon>
        <taxon>Acidimicrobiales</taxon>
        <taxon>Iamiaceae</taxon>
        <taxon>Actinomarinicola</taxon>
    </lineage>
</organism>
<dbReference type="AlphaFoldDB" id="A0A5Q2RKI3"/>
<dbReference type="Gene3D" id="1.10.760.10">
    <property type="entry name" value="Cytochrome c-like domain"/>
    <property type="match status" value="1"/>
</dbReference>
<proteinExistence type="predicted"/>
<dbReference type="PROSITE" id="PS51007">
    <property type="entry name" value="CYTC"/>
    <property type="match status" value="1"/>
</dbReference>
<dbReference type="SUPFAM" id="SSF46626">
    <property type="entry name" value="Cytochrome c"/>
    <property type="match status" value="1"/>
</dbReference>
<dbReference type="RefSeq" id="WP_153760447.1">
    <property type="nucleotide sequence ID" value="NZ_CP045851.1"/>
</dbReference>
<evidence type="ECO:0000256" key="4">
    <source>
        <dbReference type="PROSITE-ProRule" id="PRU00433"/>
    </source>
</evidence>
<keyword evidence="3 4" id="KW-0408">Iron</keyword>
<dbReference type="EMBL" id="CP045851">
    <property type="protein sequence ID" value="QGG96343.1"/>
    <property type="molecule type" value="Genomic_DNA"/>
</dbReference>
<dbReference type="KEGG" id="atq:GH723_15245"/>
<dbReference type="Proteomes" id="UP000334019">
    <property type="component" value="Chromosome"/>
</dbReference>
<keyword evidence="7" id="KW-1185">Reference proteome</keyword>
<dbReference type="GO" id="GO:0046872">
    <property type="term" value="F:metal ion binding"/>
    <property type="evidence" value="ECO:0007669"/>
    <property type="project" value="UniProtKB-KW"/>
</dbReference>
<gene>
    <name evidence="6" type="ORF">GH723_15245</name>
</gene>
<keyword evidence="2 4" id="KW-0479">Metal-binding</keyword>
<dbReference type="GO" id="GO:0009055">
    <property type="term" value="F:electron transfer activity"/>
    <property type="evidence" value="ECO:0007669"/>
    <property type="project" value="InterPro"/>
</dbReference>
<evidence type="ECO:0000313" key="6">
    <source>
        <dbReference type="EMBL" id="QGG96343.1"/>
    </source>
</evidence>
<keyword evidence="1 4" id="KW-0349">Heme</keyword>
<evidence type="ECO:0000256" key="3">
    <source>
        <dbReference type="ARBA" id="ARBA00023004"/>
    </source>
</evidence>
<accession>A0A5Q2RKI3</accession>
<dbReference type="InterPro" id="IPR009056">
    <property type="entry name" value="Cyt_c-like_dom"/>
</dbReference>
<evidence type="ECO:0000256" key="2">
    <source>
        <dbReference type="ARBA" id="ARBA00022723"/>
    </source>
</evidence>
<feature type="domain" description="Cytochrome c" evidence="5">
    <location>
        <begin position="32"/>
        <end position="125"/>
    </location>
</feature>
<reference evidence="6 7" key="1">
    <citation type="submission" date="2019-11" db="EMBL/GenBank/DDBJ databases">
        <authorList>
            <person name="He Y."/>
        </authorList>
    </citation>
    <scope>NUCLEOTIDE SEQUENCE [LARGE SCALE GENOMIC DNA]</scope>
    <source>
        <strain evidence="6 7">SCSIO 58843</strain>
    </source>
</reference>
<evidence type="ECO:0000256" key="1">
    <source>
        <dbReference type="ARBA" id="ARBA00022617"/>
    </source>
</evidence>
<dbReference type="InterPro" id="IPR036909">
    <property type="entry name" value="Cyt_c-like_dom_sf"/>
</dbReference>
<protein>
    <submittedName>
        <fullName evidence="6">C-type cytochrome</fullName>
    </submittedName>
</protein>